<gene>
    <name evidence="3" type="ORF">ACEZDJ_26510</name>
</gene>
<keyword evidence="4" id="KW-1185">Reference proteome</keyword>
<reference evidence="3 4" key="1">
    <citation type="submission" date="2024-09" db="EMBL/GenBank/DDBJ databases">
        <authorList>
            <person name="Lee S.D."/>
        </authorList>
    </citation>
    <scope>NUCLEOTIDE SEQUENCE [LARGE SCALE GENOMIC DNA]</scope>
    <source>
        <strain evidence="3 4">N1-5</strain>
    </source>
</reference>
<dbReference type="InterPro" id="IPR001322">
    <property type="entry name" value="Lamin_tail_dom"/>
</dbReference>
<organism evidence="3 4">
    <name type="scientific">Streptacidiphilus cavernicola</name>
    <dbReference type="NCBI Taxonomy" id="3342716"/>
    <lineage>
        <taxon>Bacteria</taxon>
        <taxon>Bacillati</taxon>
        <taxon>Actinomycetota</taxon>
        <taxon>Actinomycetes</taxon>
        <taxon>Kitasatosporales</taxon>
        <taxon>Streptomycetaceae</taxon>
        <taxon>Streptacidiphilus</taxon>
    </lineage>
</organism>
<name>A0ABV6UTR6_9ACTN</name>
<evidence type="ECO:0000256" key="1">
    <source>
        <dbReference type="SAM" id="SignalP"/>
    </source>
</evidence>
<dbReference type="SUPFAM" id="SSF74853">
    <property type="entry name" value="Lamin A/C globular tail domain"/>
    <property type="match status" value="1"/>
</dbReference>
<proteinExistence type="predicted"/>
<feature type="chain" id="PRO_5045416066" evidence="1">
    <location>
        <begin position="27"/>
        <end position="148"/>
    </location>
</feature>
<dbReference type="Pfam" id="PF00932">
    <property type="entry name" value="LTD"/>
    <property type="match status" value="1"/>
</dbReference>
<sequence>MNRAAALTATALAAAAAVLTIVPAQAAGSVHLTKIYYNSPGSDTRSNASLNAEYVVITNTTGAAVNLKGWVLVDASNHKYTFASFSLAKGKSVTIHTGHGTNTATNRYWGSGNYIWNNDKDKATLKRASGAVQDTCAYNNAKAAWVNC</sequence>
<dbReference type="Gene3D" id="2.60.40.1260">
    <property type="entry name" value="Lamin Tail domain"/>
    <property type="match status" value="1"/>
</dbReference>
<dbReference type="Proteomes" id="UP001592528">
    <property type="component" value="Unassembled WGS sequence"/>
</dbReference>
<dbReference type="RefSeq" id="WP_030258180.1">
    <property type="nucleotide sequence ID" value="NZ_JBHEZZ010000017.1"/>
</dbReference>
<keyword evidence="1" id="KW-0732">Signal</keyword>
<feature type="domain" description="LTD" evidence="2">
    <location>
        <begin position="18"/>
        <end position="140"/>
    </location>
</feature>
<dbReference type="InterPro" id="IPR036415">
    <property type="entry name" value="Lamin_tail_dom_sf"/>
</dbReference>
<accession>A0ABV6UTR6</accession>
<comment type="caution">
    <text evidence="3">The sequence shown here is derived from an EMBL/GenBank/DDBJ whole genome shotgun (WGS) entry which is preliminary data.</text>
</comment>
<evidence type="ECO:0000313" key="4">
    <source>
        <dbReference type="Proteomes" id="UP001592528"/>
    </source>
</evidence>
<protein>
    <submittedName>
        <fullName evidence="3">Lamin tail domain-containing protein</fullName>
    </submittedName>
</protein>
<evidence type="ECO:0000259" key="2">
    <source>
        <dbReference type="PROSITE" id="PS51841"/>
    </source>
</evidence>
<evidence type="ECO:0000313" key="3">
    <source>
        <dbReference type="EMBL" id="MFC1404846.1"/>
    </source>
</evidence>
<dbReference type="PROSITE" id="PS51841">
    <property type="entry name" value="LTD"/>
    <property type="match status" value="1"/>
</dbReference>
<dbReference type="EMBL" id="JBHEZZ010000017">
    <property type="protein sequence ID" value="MFC1404846.1"/>
    <property type="molecule type" value="Genomic_DNA"/>
</dbReference>
<feature type="signal peptide" evidence="1">
    <location>
        <begin position="1"/>
        <end position="26"/>
    </location>
</feature>